<feature type="domain" description="Methyltransferase" evidence="1">
    <location>
        <begin position="57"/>
        <end position="149"/>
    </location>
</feature>
<keyword evidence="3" id="KW-1185">Reference proteome</keyword>
<dbReference type="EC" id="2.1.-.-" evidence="2"/>
<dbReference type="CDD" id="cd02440">
    <property type="entry name" value="AdoMet_MTases"/>
    <property type="match status" value="1"/>
</dbReference>
<reference evidence="3" key="1">
    <citation type="journal article" date="2019" name="Int. J. Syst. Evol. Microbiol.">
        <title>The Global Catalogue of Microorganisms (GCM) 10K type strain sequencing project: providing services to taxonomists for standard genome sequencing and annotation.</title>
        <authorList>
            <consortium name="The Broad Institute Genomics Platform"/>
            <consortium name="The Broad Institute Genome Sequencing Center for Infectious Disease"/>
            <person name="Wu L."/>
            <person name="Ma J."/>
        </authorList>
    </citation>
    <scope>NUCLEOTIDE SEQUENCE [LARGE SCALE GENOMIC DNA]</scope>
    <source>
        <strain evidence="3">CECT 7069</strain>
    </source>
</reference>
<dbReference type="SUPFAM" id="SSF53335">
    <property type="entry name" value="S-adenosyl-L-methionine-dependent methyltransferases"/>
    <property type="match status" value="1"/>
</dbReference>
<comment type="caution">
    <text evidence="2">The sequence shown here is derived from an EMBL/GenBank/DDBJ whole genome shotgun (WGS) entry which is preliminary data.</text>
</comment>
<gene>
    <name evidence="2" type="ORF">QWZ12_17675</name>
</gene>
<protein>
    <submittedName>
        <fullName evidence="2">Class I SAM-dependent methyltransferase</fullName>
        <ecNumber evidence="2">2.1.-.-</ecNumber>
    </submittedName>
</protein>
<dbReference type="PANTHER" id="PTHR43464:SF83">
    <property type="entry name" value="MALONYL-[ACYL-CARRIER PROTEIN] O-METHYLTRANSFERASE"/>
    <property type="match status" value="1"/>
</dbReference>
<organism evidence="2 3">
    <name type="scientific">Methylobacterium adhaesivum</name>
    <dbReference type="NCBI Taxonomy" id="333297"/>
    <lineage>
        <taxon>Bacteria</taxon>
        <taxon>Pseudomonadati</taxon>
        <taxon>Pseudomonadota</taxon>
        <taxon>Alphaproteobacteria</taxon>
        <taxon>Hyphomicrobiales</taxon>
        <taxon>Methylobacteriaceae</taxon>
        <taxon>Methylobacterium</taxon>
    </lineage>
</organism>
<dbReference type="GO" id="GO:0032259">
    <property type="term" value="P:methylation"/>
    <property type="evidence" value="ECO:0007669"/>
    <property type="project" value="UniProtKB-KW"/>
</dbReference>
<dbReference type="Pfam" id="PF13649">
    <property type="entry name" value="Methyltransf_25"/>
    <property type="match status" value="1"/>
</dbReference>
<evidence type="ECO:0000313" key="3">
    <source>
        <dbReference type="Proteomes" id="UP001224644"/>
    </source>
</evidence>
<dbReference type="RefSeq" id="WP_238227446.1">
    <property type="nucleotide sequence ID" value="NZ_BPQD01000028.1"/>
</dbReference>
<dbReference type="EMBL" id="JAUFPX010000017">
    <property type="protein sequence ID" value="MDN3592425.1"/>
    <property type="molecule type" value="Genomic_DNA"/>
</dbReference>
<dbReference type="GO" id="GO:0008168">
    <property type="term" value="F:methyltransferase activity"/>
    <property type="evidence" value="ECO:0007669"/>
    <property type="project" value="UniProtKB-KW"/>
</dbReference>
<dbReference type="InterPro" id="IPR029063">
    <property type="entry name" value="SAM-dependent_MTases_sf"/>
</dbReference>
<evidence type="ECO:0000259" key="1">
    <source>
        <dbReference type="Pfam" id="PF13649"/>
    </source>
</evidence>
<accession>A0ABT8BM68</accession>
<proteinExistence type="predicted"/>
<name>A0ABT8BM68_9HYPH</name>
<dbReference type="PANTHER" id="PTHR43464">
    <property type="entry name" value="METHYLTRANSFERASE"/>
    <property type="match status" value="1"/>
</dbReference>
<evidence type="ECO:0000313" key="2">
    <source>
        <dbReference type="EMBL" id="MDN3592425.1"/>
    </source>
</evidence>
<dbReference type="Gene3D" id="3.40.50.150">
    <property type="entry name" value="Vaccinia Virus protein VP39"/>
    <property type="match status" value="1"/>
</dbReference>
<keyword evidence="2" id="KW-0808">Transferase</keyword>
<dbReference type="Proteomes" id="UP001224644">
    <property type="component" value="Unassembled WGS sequence"/>
</dbReference>
<sequence>MANFHFVEDYERYVADLMRQHPLETAMSLAVGGSYEAVGAIEAAILLHAGLAPGMAVVDLGCGSGRLAVALAKGLDVSYLGLDVVPALLDYARTKAPKAYKFVLNRALSLPVEAQSVDMLCAFSVFTHLLHAETYLYLEDAHRALRPGGRVVLSFLEFAIPDHWAVFERTVQAQRASTVPHLNQFLERNQITIWAQHLGYTSVDFIDGNTAPWPSGAPLGQSIAVLTKG</sequence>
<dbReference type="InterPro" id="IPR041698">
    <property type="entry name" value="Methyltransf_25"/>
</dbReference>
<keyword evidence="2" id="KW-0489">Methyltransferase</keyword>